<proteinExistence type="predicted"/>
<dbReference type="RefSeq" id="WP_257770799.1">
    <property type="nucleotide sequence ID" value="NZ_CP102480.1"/>
</dbReference>
<organism evidence="2 3">
    <name type="scientific">Nisaea acidiphila</name>
    <dbReference type="NCBI Taxonomy" id="1862145"/>
    <lineage>
        <taxon>Bacteria</taxon>
        <taxon>Pseudomonadati</taxon>
        <taxon>Pseudomonadota</taxon>
        <taxon>Alphaproteobacteria</taxon>
        <taxon>Rhodospirillales</taxon>
        <taxon>Thalassobaculaceae</taxon>
        <taxon>Nisaea</taxon>
    </lineage>
</organism>
<name>A0A9J7AX41_9PROT</name>
<reference evidence="2" key="1">
    <citation type="submission" date="2022-08" db="EMBL/GenBank/DDBJ databases">
        <title>Nisaea acidiphila sp. nov., isolated from a marine algal debris and emended description of the genus Nisaea Urios et al. 2008.</title>
        <authorList>
            <person name="Kwon K."/>
        </authorList>
    </citation>
    <scope>NUCLEOTIDE SEQUENCE</scope>
    <source>
        <strain evidence="2">MEBiC11861</strain>
    </source>
</reference>
<dbReference type="Proteomes" id="UP001060336">
    <property type="component" value="Chromosome"/>
</dbReference>
<dbReference type="EMBL" id="CP102480">
    <property type="protein sequence ID" value="UUX51362.1"/>
    <property type="molecule type" value="Genomic_DNA"/>
</dbReference>
<dbReference type="AlphaFoldDB" id="A0A9J7AX41"/>
<dbReference type="InterPro" id="IPR021335">
    <property type="entry name" value="DUF2948"/>
</dbReference>
<dbReference type="Pfam" id="PF11164">
    <property type="entry name" value="DUF2948"/>
    <property type="match status" value="1"/>
</dbReference>
<dbReference type="KEGG" id="naci:NUH88_06615"/>
<sequence>MVSRDVSLLAASDRPFRVRAEDADDLSVVAAYLQDALLPVSEMTYEPNDGRFVMVVQRFRWETAPEDGTVPADGDTLYAERVHCGIRFDGVSRVQTHGFERSKRDRILNLLTVHPSDGQIDLAFADNVTIRLAVDRILCHIEDLGEPWPTVFTPSHPQEDAKPAPADEASGA</sequence>
<accession>A0A9J7AX41</accession>
<evidence type="ECO:0000256" key="1">
    <source>
        <dbReference type="SAM" id="MobiDB-lite"/>
    </source>
</evidence>
<gene>
    <name evidence="2" type="ORF">NUH88_06615</name>
</gene>
<keyword evidence="3" id="KW-1185">Reference proteome</keyword>
<evidence type="ECO:0000313" key="2">
    <source>
        <dbReference type="EMBL" id="UUX51362.1"/>
    </source>
</evidence>
<feature type="region of interest" description="Disordered" evidence="1">
    <location>
        <begin position="150"/>
        <end position="172"/>
    </location>
</feature>
<protein>
    <submittedName>
        <fullName evidence="2">DUF2948 family protein</fullName>
    </submittedName>
</protein>
<evidence type="ECO:0000313" key="3">
    <source>
        <dbReference type="Proteomes" id="UP001060336"/>
    </source>
</evidence>